<dbReference type="Proteomes" id="UP000293506">
    <property type="component" value="Unassembled WGS sequence"/>
</dbReference>
<dbReference type="RefSeq" id="WP_118045185.1">
    <property type="nucleotide sequence ID" value="NZ_JBDMIJ010000001.1"/>
</dbReference>
<reference evidence="2 4" key="1">
    <citation type="submission" date="2018-08" db="EMBL/GenBank/DDBJ databases">
        <title>A genome reference for cultivated species of the human gut microbiota.</title>
        <authorList>
            <person name="Zou Y."/>
            <person name="Xue W."/>
            <person name="Luo G."/>
        </authorList>
    </citation>
    <scope>NUCLEOTIDE SEQUENCE [LARGE SCALE GENOMIC DNA]</scope>
    <source>
        <strain evidence="2 4">AM29-25AC</strain>
    </source>
</reference>
<evidence type="ECO:0000313" key="3">
    <source>
        <dbReference type="EMBL" id="RYT67365.1"/>
    </source>
</evidence>
<dbReference type="Proteomes" id="UP000284644">
    <property type="component" value="Unassembled WGS sequence"/>
</dbReference>
<sequence>MHYVKYFIWSKWHDPEKPLFVLGVFVILSYISKGMQVMTWNWKEFGVSFLVFEVFAYQARYQINDLRDIGDDRDSDDRLFPKGVSKNAYIIELSAILAGIKIILAFVCTYFLGGRIKKYLYIELVALAIITVIYERIRDTYNLDKICFWVGAGYPLRFIVVAMAVGPKYMNNVTEGKLLLFYFLLIISPWTLGSMASVAQWVADVVKLKALSIDSYGKKHYIKLAERIEERYNLTKEKKTDGKIYPLREGGKMNDIWNVYFIISICSSSINVLFQKESAIGQVILGELLTWVMLLVLIKWASYRKIIYCNAILIILILIKFVFAWKCGFETGCVIYIFQWMVVGTYFYVTYRPQFKKIDMKKFLIYFMKGVLGEEAARCIVNDKEKK</sequence>
<evidence type="ECO:0000313" key="4">
    <source>
        <dbReference type="Proteomes" id="UP000284644"/>
    </source>
</evidence>
<evidence type="ECO:0000313" key="5">
    <source>
        <dbReference type="Proteomes" id="UP000293506"/>
    </source>
</evidence>
<evidence type="ECO:0008006" key="6">
    <source>
        <dbReference type="Google" id="ProtNLM"/>
    </source>
</evidence>
<proteinExistence type="predicted"/>
<dbReference type="AlphaFoldDB" id="A0A414IA62"/>
<feature type="transmembrane region" description="Helical" evidence="1">
    <location>
        <begin position="305"/>
        <end position="323"/>
    </location>
</feature>
<accession>A0A414IA62</accession>
<feature type="transmembrane region" description="Helical" evidence="1">
    <location>
        <begin position="256"/>
        <end position="274"/>
    </location>
</feature>
<organism evidence="2 4">
    <name type="scientific">Blautia obeum</name>
    <dbReference type="NCBI Taxonomy" id="40520"/>
    <lineage>
        <taxon>Bacteria</taxon>
        <taxon>Bacillati</taxon>
        <taxon>Bacillota</taxon>
        <taxon>Clostridia</taxon>
        <taxon>Lachnospirales</taxon>
        <taxon>Lachnospiraceae</taxon>
        <taxon>Blautia</taxon>
    </lineage>
</organism>
<keyword evidence="1" id="KW-1133">Transmembrane helix</keyword>
<feature type="transmembrane region" description="Helical" evidence="1">
    <location>
        <begin position="178"/>
        <end position="203"/>
    </location>
</feature>
<feature type="transmembrane region" description="Helical" evidence="1">
    <location>
        <begin position="329"/>
        <end position="351"/>
    </location>
</feature>
<keyword evidence="1" id="KW-0472">Membrane</keyword>
<gene>
    <name evidence="2" type="ORF">DW767_06005</name>
    <name evidence="3" type="ORF">EAI82_05420</name>
</gene>
<dbReference type="EMBL" id="QSJW01000003">
    <property type="protein sequence ID" value="RHE14072.1"/>
    <property type="molecule type" value="Genomic_DNA"/>
</dbReference>
<keyword evidence="1" id="KW-0812">Transmembrane</keyword>
<name>A0A414IA62_9FIRM</name>
<comment type="caution">
    <text evidence="2">The sequence shown here is derived from an EMBL/GenBank/DDBJ whole genome shotgun (WGS) entry which is preliminary data.</text>
</comment>
<reference evidence="3 5" key="2">
    <citation type="journal article" date="2019" name="Science, e1252229">
        <title>Invertible promoters mediate bacterial phase variation, antibiotic resistance, and host adaptation in the gut.</title>
        <authorList>
            <person name="Jiang X."/>
            <person name="Hall A.B."/>
            <person name="Arthur T.D."/>
            <person name="Plichta D.R."/>
            <person name="Covington C.T."/>
            <person name="Poyet M."/>
            <person name="Crothers J."/>
            <person name="Moses P.L."/>
            <person name="Tolonen A.C."/>
            <person name="Vlamakis H."/>
            <person name="Alm E.J."/>
            <person name="Xavier R.J."/>
        </authorList>
    </citation>
    <scope>NUCLEOTIDE SEQUENCE [LARGE SCALE GENOMIC DNA]</scope>
    <source>
        <strain evidence="3">Af_0058</strain>
        <strain evidence="5">af_0058</strain>
    </source>
</reference>
<feature type="transmembrane region" description="Helical" evidence="1">
    <location>
        <begin position="146"/>
        <end position="166"/>
    </location>
</feature>
<evidence type="ECO:0000256" key="1">
    <source>
        <dbReference type="SAM" id="Phobius"/>
    </source>
</evidence>
<feature type="transmembrane region" description="Helical" evidence="1">
    <location>
        <begin position="280"/>
        <end position="298"/>
    </location>
</feature>
<feature type="transmembrane region" description="Helical" evidence="1">
    <location>
        <begin position="20"/>
        <end position="40"/>
    </location>
</feature>
<dbReference type="EMBL" id="RCXQ01000004">
    <property type="protein sequence ID" value="RYT67365.1"/>
    <property type="molecule type" value="Genomic_DNA"/>
</dbReference>
<evidence type="ECO:0000313" key="2">
    <source>
        <dbReference type="EMBL" id="RHE14072.1"/>
    </source>
</evidence>
<feature type="transmembrane region" description="Helical" evidence="1">
    <location>
        <begin position="88"/>
        <end position="112"/>
    </location>
</feature>
<protein>
    <recommendedName>
        <fullName evidence="6">Prenyltransferase</fullName>
    </recommendedName>
</protein>